<comment type="function">
    <text evidence="13">Necessary for the splicing of pre-mRNA. Has a role in the recognition of the branch site (5'-UACUAAC-3'), the pyrimidine tract and the 3'-splice site at the 3'-end of introns.</text>
</comment>
<keyword evidence="6 11" id="KW-0863">Zinc-finger</keyword>
<dbReference type="InterPro" id="IPR045071">
    <property type="entry name" value="BBP-like"/>
</dbReference>
<accession>A0A448YP79</accession>
<feature type="compositionally biased region" description="Low complexity" evidence="14">
    <location>
        <begin position="474"/>
        <end position="494"/>
    </location>
</feature>
<dbReference type="EMBL" id="CAACVR010000024">
    <property type="protein sequence ID" value="VEU22693.1"/>
    <property type="molecule type" value="Genomic_DNA"/>
</dbReference>
<feature type="compositionally biased region" description="Polar residues" evidence="14">
    <location>
        <begin position="517"/>
        <end position="540"/>
    </location>
</feature>
<dbReference type="Pfam" id="PF00098">
    <property type="entry name" value="zf-CCHC"/>
    <property type="match status" value="2"/>
</dbReference>
<dbReference type="InterPro" id="IPR047086">
    <property type="entry name" value="SF1-HH_sf"/>
</dbReference>
<protein>
    <recommendedName>
        <fullName evidence="3 13">Branchpoint-bridging protein</fullName>
    </recommendedName>
</protein>
<dbReference type="GO" id="GO:0008270">
    <property type="term" value="F:zinc ion binding"/>
    <property type="evidence" value="ECO:0007669"/>
    <property type="project" value="UniProtKB-UniRule"/>
</dbReference>
<feature type="compositionally biased region" description="Gly residues" evidence="14">
    <location>
        <begin position="348"/>
        <end position="357"/>
    </location>
</feature>
<dbReference type="GO" id="GO:0005681">
    <property type="term" value="C:spliceosomal complex"/>
    <property type="evidence" value="ECO:0007669"/>
    <property type="project" value="UniProtKB-KW"/>
</dbReference>
<evidence type="ECO:0000256" key="9">
    <source>
        <dbReference type="ARBA" id="ARBA00023187"/>
    </source>
</evidence>
<keyword evidence="10 13" id="KW-0539">Nucleus</keyword>
<evidence type="ECO:0000256" key="2">
    <source>
        <dbReference type="ARBA" id="ARBA00010382"/>
    </source>
</evidence>
<evidence type="ECO:0000256" key="12">
    <source>
        <dbReference type="PROSITE-ProRule" id="PRU00117"/>
    </source>
</evidence>
<name>A0A448YP79_BRENA</name>
<keyword evidence="4 13" id="KW-0507">mRNA processing</keyword>
<keyword evidence="8 12" id="KW-0694">RNA-binding</keyword>
<evidence type="ECO:0000256" key="1">
    <source>
        <dbReference type="ARBA" id="ARBA00004123"/>
    </source>
</evidence>
<evidence type="ECO:0000313" key="16">
    <source>
        <dbReference type="EMBL" id="VEU22693.1"/>
    </source>
</evidence>
<dbReference type="PANTHER" id="PTHR11208:SF45">
    <property type="entry name" value="SPLICING FACTOR 1"/>
    <property type="match status" value="1"/>
</dbReference>
<dbReference type="GO" id="GO:0045131">
    <property type="term" value="F:pre-mRNA branch point binding"/>
    <property type="evidence" value="ECO:0007669"/>
    <property type="project" value="UniProtKB-UniRule"/>
</dbReference>
<evidence type="ECO:0000256" key="14">
    <source>
        <dbReference type="SAM" id="MobiDB-lite"/>
    </source>
</evidence>
<keyword evidence="13" id="KW-0747">Spliceosome</keyword>
<dbReference type="InParanoid" id="A0A448YP79"/>
<dbReference type="InterPro" id="IPR004087">
    <property type="entry name" value="KH_dom"/>
</dbReference>
<feature type="domain" description="CCHC-type" evidence="15">
    <location>
        <begin position="260"/>
        <end position="275"/>
    </location>
</feature>
<dbReference type="InterPro" id="IPR032570">
    <property type="entry name" value="SF1-HH"/>
</dbReference>
<evidence type="ECO:0000256" key="4">
    <source>
        <dbReference type="ARBA" id="ARBA00022664"/>
    </source>
</evidence>
<dbReference type="Gene3D" id="6.10.140.1790">
    <property type="match status" value="1"/>
</dbReference>
<dbReference type="SUPFAM" id="SSF57756">
    <property type="entry name" value="Retrovirus zinc finger-like domains"/>
    <property type="match status" value="1"/>
</dbReference>
<feature type="region of interest" description="Disordered" evidence="14">
    <location>
        <begin position="338"/>
        <end position="375"/>
    </location>
</feature>
<dbReference type="PROSITE" id="PS50158">
    <property type="entry name" value="ZF_CCHC"/>
    <property type="match status" value="2"/>
</dbReference>
<feature type="compositionally biased region" description="Basic and acidic residues" evidence="14">
    <location>
        <begin position="9"/>
        <end position="20"/>
    </location>
</feature>
<dbReference type="PANTHER" id="PTHR11208">
    <property type="entry name" value="RNA-BINDING PROTEIN RELATED"/>
    <property type="match status" value="1"/>
</dbReference>
<dbReference type="PROSITE" id="PS50084">
    <property type="entry name" value="KH_TYPE_1"/>
    <property type="match status" value="1"/>
</dbReference>
<evidence type="ECO:0000259" key="15">
    <source>
        <dbReference type="PROSITE" id="PS50158"/>
    </source>
</evidence>
<evidence type="ECO:0000256" key="13">
    <source>
        <dbReference type="RuleBase" id="RU367126"/>
    </source>
</evidence>
<feature type="domain" description="CCHC-type" evidence="15">
    <location>
        <begin position="287"/>
        <end position="301"/>
    </location>
</feature>
<dbReference type="Proteomes" id="UP000290900">
    <property type="component" value="Unassembled WGS sequence"/>
</dbReference>
<evidence type="ECO:0000256" key="8">
    <source>
        <dbReference type="ARBA" id="ARBA00022884"/>
    </source>
</evidence>
<keyword evidence="17" id="KW-1185">Reference proteome</keyword>
<evidence type="ECO:0000313" key="17">
    <source>
        <dbReference type="Proteomes" id="UP000290900"/>
    </source>
</evidence>
<comment type="similarity">
    <text evidence="2 13">Belongs to the BBP/SF1 family.</text>
</comment>
<feature type="compositionally biased region" description="Basic and acidic residues" evidence="14">
    <location>
        <begin position="338"/>
        <end position="347"/>
    </location>
</feature>
<evidence type="ECO:0000256" key="6">
    <source>
        <dbReference type="ARBA" id="ARBA00022771"/>
    </source>
</evidence>
<sequence length="599" mass="66492">MSVASGRGRPRERLDHESDSKWSGVSQRMAQFESGVVIPTIITNSLTPEQAEAFATMTRISEITAMFRNKTYIPSDQCRSPSPPPVYDDKGKRINTREFRYRKKYQSERERLLVHALKTIPGFEAPDWYKKPLKVTEKLYVPVDKHPEINFVGLLIGPRGNTLRHLEKESGTKIGIRGKGSVKNDHSTAIMSARMKLEEPLHCLITGDNEEQVAKAMKLCNEVINKAIYSGPGENDLKRNQLKELAVLNGTLREESEHICSLCGEKGHTRRDCPNEKNLDYISSLVCTKCGNVGHLAKDCRMSFEEYQGGGDTKSIMEKEFESMMNDLNGTGEVVEEKRVENHDRQGDGGYNGGYEGNGYDINGHGNLDHGNNDRGNNGYGGNGYGNNGFDNGYDNGYDNNGYNRQRGYNGNGRGGYGGDRKGGYRGGRGYGNSYNHERRYDNYGQKRSYNDDYGYSEKRTRRYGSRESPYEDSSSGPSYQSRPSPYESRGSGYESRESPYTSPHASRVPPYASRPSPYNSGASPYNSGASPYTSNSSAPYKTPAPLLQPPPGLRPVHRPVPSGLAPPPGTLSVSRDLKSRPPPPPSSLRHQPPPGLKK</sequence>
<keyword evidence="7 13" id="KW-0862">Zinc</keyword>
<proteinExistence type="inferred from homology"/>
<evidence type="ECO:0000256" key="5">
    <source>
        <dbReference type="ARBA" id="ARBA00022723"/>
    </source>
</evidence>
<dbReference type="STRING" id="13370.A0A448YP79"/>
<dbReference type="CDD" id="cd02395">
    <property type="entry name" value="KH-I_BBP"/>
    <property type="match status" value="1"/>
</dbReference>
<comment type="subcellular location">
    <subcellularLocation>
        <location evidence="1 13">Nucleus</location>
    </subcellularLocation>
</comment>
<dbReference type="Gene3D" id="4.10.60.10">
    <property type="entry name" value="Zinc finger, CCHC-type"/>
    <property type="match status" value="1"/>
</dbReference>
<dbReference type="OrthoDB" id="6777263at2759"/>
<keyword evidence="5 13" id="KW-0479">Metal-binding</keyword>
<keyword evidence="9 13" id="KW-0508">mRNA splicing</keyword>
<dbReference type="GO" id="GO:0048024">
    <property type="term" value="P:regulation of mRNA splicing, via spliceosome"/>
    <property type="evidence" value="ECO:0007669"/>
    <property type="project" value="TreeGrafter"/>
</dbReference>
<feature type="region of interest" description="Disordered" evidence="14">
    <location>
        <begin position="397"/>
        <end position="599"/>
    </location>
</feature>
<dbReference type="Gene3D" id="3.30.1370.10">
    <property type="entry name" value="K Homology domain, type 1"/>
    <property type="match status" value="1"/>
</dbReference>
<evidence type="ECO:0000256" key="11">
    <source>
        <dbReference type="PROSITE-ProRule" id="PRU00047"/>
    </source>
</evidence>
<dbReference type="InterPro" id="IPR036875">
    <property type="entry name" value="Znf_CCHC_sf"/>
</dbReference>
<reference evidence="16 17" key="1">
    <citation type="submission" date="2018-12" db="EMBL/GenBank/DDBJ databases">
        <authorList>
            <person name="Tiukova I."/>
            <person name="Dainat J."/>
        </authorList>
    </citation>
    <scope>NUCLEOTIDE SEQUENCE [LARGE SCALE GENOMIC DNA]</scope>
</reference>
<dbReference type="SMART" id="SM00343">
    <property type="entry name" value="ZnF_C2HC"/>
    <property type="match status" value="2"/>
</dbReference>
<dbReference type="Pfam" id="PF16275">
    <property type="entry name" value="SF1-HH"/>
    <property type="match status" value="1"/>
</dbReference>
<dbReference type="InterPro" id="IPR036612">
    <property type="entry name" value="KH_dom_type_1_sf"/>
</dbReference>
<dbReference type="SMART" id="SM00322">
    <property type="entry name" value="KH"/>
    <property type="match status" value="1"/>
</dbReference>
<dbReference type="InterPro" id="IPR055256">
    <property type="entry name" value="KH_1_KHDC4/BBP-like"/>
</dbReference>
<dbReference type="GO" id="GO:0003729">
    <property type="term" value="F:mRNA binding"/>
    <property type="evidence" value="ECO:0007669"/>
    <property type="project" value="TreeGrafter"/>
</dbReference>
<feature type="compositionally biased region" description="Low complexity" evidence="14">
    <location>
        <begin position="397"/>
        <end position="409"/>
    </location>
</feature>
<feature type="region of interest" description="Disordered" evidence="14">
    <location>
        <begin position="1"/>
        <end position="25"/>
    </location>
</feature>
<dbReference type="SUPFAM" id="SSF54791">
    <property type="entry name" value="Eukaryotic type KH-domain (KH-domain type I)"/>
    <property type="match status" value="1"/>
</dbReference>
<evidence type="ECO:0000256" key="10">
    <source>
        <dbReference type="ARBA" id="ARBA00023242"/>
    </source>
</evidence>
<evidence type="ECO:0000256" key="3">
    <source>
        <dbReference type="ARBA" id="ARBA00017984"/>
    </source>
</evidence>
<evidence type="ECO:0000256" key="7">
    <source>
        <dbReference type="ARBA" id="ARBA00022833"/>
    </source>
</evidence>
<gene>
    <name evidence="16" type="ORF">BRENAR_LOCUS3424</name>
</gene>
<dbReference type="AlphaFoldDB" id="A0A448YP79"/>
<organism evidence="16 17">
    <name type="scientific">Brettanomyces naardenensis</name>
    <name type="common">Yeast</name>
    <dbReference type="NCBI Taxonomy" id="13370"/>
    <lineage>
        <taxon>Eukaryota</taxon>
        <taxon>Fungi</taxon>
        <taxon>Dikarya</taxon>
        <taxon>Ascomycota</taxon>
        <taxon>Saccharomycotina</taxon>
        <taxon>Pichiomycetes</taxon>
        <taxon>Pichiales</taxon>
        <taxon>Pichiaceae</taxon>
        <taxon>Brettanomyces</taxon>
    </lineage>
</organism>
<dbReference type="Pfam" id="PF22675">
    <property type="entry name" value="KH-I_KHDC4-BBP"/>
    <property type="match status" value="1"/>
</dbReference>
<dbReference type="GO" id="GO:0000398">
    <property type="term" value="P:mRNA splicing, via spliceosome"/>
    <property type="evidence" value="ECO:0007669"/>
    <property type="project" value="UniProtKB-UniRule"/>
</dbReference>
<dbReference type="InterPro" id="IPR001878">
    <property type="entry name" value="Znf_CCHC"/>
</dbReference>
<feature type="compositionally biased region" description="Pro residues" evidence="14">
    <location>
        <begin position="581"/>
        <end position="599"/>
    </location>
</feature>